<dbReference type="AlphaFoldDB" id="A0A1J0W3C8"/>
<sequence length="130" mass="14482">MSARTATALRSAMHRLLNGRSERTDGRLTKANLGREAQISHATLHRAKTILREWETAVAQTHTPTREPVTHTAELSALRTEITTARTENSRLRRQLDAAATVICTLHHENIALRDHLAEQGTVIPLHQSS</sequence>
<keyword evidence="2" id="KW-1185">Reference proteome</keyword>
<evidence type="ECO:0000313" key="1">
    <source>
        <dbReference type="EMBL" id="APE38803.1"/>
    </source>
</evidence>
<dbReference type="KEGG" id="nsl:BOX37_28215"/>
<proteinExistence type="predicted"/>
<dbReference type="EMBL" id="CP018082">
    <property type="protein sequence ID" value="APE38803.1"/>
    <property type="molecule type" value="Genomic_DNA"/>
</dbReference>
<dbReference type="OrthoDB" id="7472701at2"/>
<gene>
    <name evidence="1" type="ORF">BOX37_28215</name>
</gene>
<organism evidence="1 2">
    <name type="scientific">Nocardia mangyaensis</name>
    <dbReference type="NCBI Taxonomy" id="2213200"/>
    <lineage>
        <taxon>Bacteria</taxon>
        <taxon>Bacillati</taxon>
        <taxon>Actinomycetota</taxon>
        <taxon>Actinomycetes</taxon>
        <taxon>Mycobacteriales</taxon>
        <taxon>Nocardiaceae</taxon>
        <taxon>Nocardia</taxon>
    </lineage>
</organism>
<evidence type="ECO:0000313" key="2">
    <source>
        <dbReference type="Proteomes" id="UP000183810"/>
    </source>
</evidence>
<reference evidence="1" key="1">
    <citation type="submission" date="2016-11" db="EMBL/GenBank/DDBJ databases">
        <authorList>
            <person name="Jaros S."/>
            <person name="Januszkiewicz K."/>
            <person name="Wedrychowicz H."/>
        </authorList>
    </citation>
    <scope>NUCLEOTIDE SEQUENCE [LARGE SCALE GENOMIC DNA]</scope>
    <source>
        <strain evidence="1">Y48</strain>
    </source>
</reference>
<accession>A0A1J0W3C8</accession>
<name>A0A1J0W3C8_9NOCA</name>
<dbReference type="Proteomes" id="UP000183810">
    <property type="component" value="Chromosome"/>
</dbReference>
<protein>
    <submittedName>
        <fullName evidence="1">Uncharacterized protein</fullName>
    </submittedName>
</protein>